<dbReference type="SUPFAM" id="SSF55205">
    <property type="entry name" value="EPT/RTPC-like"/>
    <property type="match status" value="1"/>
</dbReference>
<feature type="binding site" evidence="7">
    <location>
        <position position="179"/>
    </location>
    <ligand>
        <name>3-phosphoshikimate</name>
        <dbReference type="ChEBI" id="CHEBI:145989"/>
    </ligand>
</feature>
<feature type="binding site" evidence="7">
    <location>
        <position position="325"/>
    </location>
    <ligand>
        <name>3-phosphoshikimate</name>
        <dbReference type="ChEBI" id="CHEBI:145989"/>
    </ligand>
</feature>
<dbReference type="PANTHER" id="PTHR21090">
    <property type="entry name" value="AROM/DEHYDROQUINATE SYNTHASE"/>
    <property type="match status" value="1"/>
</dbReference>
<dbReference type="PROSITE" id="PS00885">
    <property type="entry name" value="EPSP_SYNTHASE_2"/>
    <property type="match status" value="1"/>
</dbReference>
<comment type="subcellular location">
    <subcellularLocation>
        <location evidence="7">Cytoplasm</location>
    </subcellularLocation>
</comment>
<feature type="binding site" evidence="7">
    <location>
        <position position="356"/>
    </location>
    <ligand>
        <name>phosphoenolpyruvate</name>
        <dbReference type="ChEBI" id="CHEBI:58702"/>
    </ligand>
</feature>
<dbReference type="CDD" id="cd01556">
    <property type="entry name" value="EPSP_synthase"/>
    <property type="match status" value="1"/>
</dbReference>
<feature type="active site" description="Proton acceptor" evidence="7">
    <location>
        <position position="325"/>
    </location>
</feature>
<sequence>MLLVNPTKKISGTVYAPPSKSYTHRAVICAGLSKGTSKIVQPLNSQDCISSLTSMEALGSKIDLKSDKWIIESEGILKVPKNVIDIGNSGTTLRILTSLVSQVKSNSNTKTSHNDKNDKKSIVILNGDNSIRKRPMGPLIDALSQLNIEVLSNDNKAPLVIKSSEIAGNTVKIRGDMSSQFISSLMMLLPFNSQDSKILIEGDLKSEPYLDITIDVLDKFGVNIKKENNNYLIDANQTYKATDYIVEGDYSSASYLIAMGVLLDSDITIKNLFKHSKQGDKEILSIVKRMGANLEVKEDEVIIKNSTNSKFKLKGIDIDVKNTPDLVPTIAVLGCFAEGTTTIYNGEHVRIKECDRLMACTKELTKMGAKIEEKPDGLIIKGLDLENGETLKGAELETYHDHRLIMAFTMAGMLAQGQTKIKGEEAVSISFPNFVDVIKSIGANIEIFN</sequence>
<evidence type="ECO:0000256" key="3">
    <source>
        <dbReference type="ARBA" id="ARBA00022605"/>
    </source>
</evidence>
<dbReference type="PANTHER" id="PTHR21090:SF5">
    <property type="entry name" value="PENTAFUNCTIONAL AROM POLYPEPTIDE"/>
    <property type="match status" value="1"/>
</dbReference>
<evidence type="ECO:0000256" key="7">
    <source>
        <dbReference type="HAMAP-Rule" id="MF_00210"/>
    </source>
</evidence>
<evidence type="ECO:0000256" key="4">
    <source>
        <dbReference type="ARBA" id="ARBA00022679"/>
    </source>
</evidence>
<name>A0ABT2EWW4_METVO</name>
<feature type="binding site" evidence="7">
    <location>
        <position position="180"/>
    </location>
    <ligand>
        <name>3-phosphoshikimate</name>
        <dbReference type="ChEBI" id="CHEBI:145989"/>
    </ligand>
</feature>
<comment type="similarity">
    <text evidence="2 7">Belongs to the EPSP synthase family.</text>
</comment>
<dbReference type="Proteomes" id="UP001140258">
    <property type="component" value="Unassembled WGS sequence"/>
</dbReference>
<comment type="caution">
    <text evidence="7">Lacks conserved residue(s) required for the propagation of feature annotation.</text>
</comment>
<proteinExistence type="inferred from homology"/>
<keyword evidence="3 7" id="KW-0028">Amino-acid biosynthesis</keyword>
<dbReference type="InterPro" id="IPR001986">
    <property type="entry name" value="Enolpyruvate_Tfrase_dom"/>
</dbReference>
<dbReference type="InterPro" id="IPR023193">
    <property type="entry name" value="EPSP_synthase_CS"/>
</dbReference>
<dbReference type="EMBL" id="JANUCQ010000003">
    <property type="protein sequence ID" value="MCS3922443.1"/>
    <property type="molecule type" value="Genomic_DNA"/>
</dbReference>
<dbReference type="InterPro" id="IPR036968">
    <property type="entry name" value="Enolpyruvate_Tfrase_sf"/>
</dbReference>
<dbReference type="RefSeq" id="WP_259051985.1">
    <property type="nucleotide sequence ID" value="NZ_JANUCQ010000003.1"/>
</dbReference>
<evidence type="ECO:0000256" key="1">
    <source>
        <dbReference type="ARBA" id="ARBA00004811"/>
    </source>
</evidence>
<comment type="subunit">
    <text evidence="7">Monomer.</text>
</comment>
<feature type="binding site" evidence="7">
    <location>
        <position position="206"/>
    </location>
    <ligand>
        <name>3-phosphoshikimate</name>
        <dbReference type="ChEBI" id="CHEBI:145989"/>
    </ligand>
</feature>
<feature type="binding site" evidence="7">
    <location>
        <position position="20"/>
    </location>
    <ligand>
        <name>3-phosphoshikimate</name>
        <dbReference type="ChEBI" id="CHEBI:145989"/>
    </ligand>
</feature>
<comment type="function">
    <text evidence="7">Catalyzes the transfer of the enolpyruvyl moiety of phosphoenolpyruvate (PEP) to the 5-hydroxyl of shikimate-3-phosphate (S3P) to produce enolpyruvyl shikimate-3-phosphate and inorganic phosphate.</text>
</comment>
<evidence type="ECO:0000256" key="5">
    <source>
        <dbReference type="ARBA" id="ARBA00023141"/>
    </source>
</evidence>
<keyword evidence="4 7" id="KW-0808">Transferase</keyword>
<evidence type="ECO:0000313" key="9">
    <source>
        <dbReference type="EMBL" id="MCS3922443.1"/>
    </source>
</evidence>
<keyword evidence="7" id="KW-0963">Cytoplasm</keyword>
<dbReference type="GO" id="GO:0003866">
    <property type="term" value="F:3-phosphoshikimate 1-carboxyvinyltransferase activity"/>
    <property type="evidence" value="ECO:0007669"/>
    <property type="project" value="UniProtKB-EC"/>
</dbReference>
<feature type="binding site" evidence="7">
    <location>
        <position position="90"/>
    </location>
    <ligand>
        <name>phosphoenolpyruvate</name>
        <dbReference type="ChEBI" id="CHEBI:58702"/>
    </ligand>
</feature>
<feature type="binding site" evidence="7">
    <location>
        <position position="134"/>
    </location>
    <ligand>
        <name>phosphoenolpyruvate</name>
        <dbReference type="ChEBI" id="CHEBI:58702"/>
    </ligand>
</feature>
<dbReference type="InterPro" id="IPR013792">
    <property type="entry name" value="RNA3'P_cycl/enolpyr_Trfase_a/b"/>
</dbReference>
<protein>
    <recommendedName>
        <fullName evidence="7">3-phosphoshikimate 1-carboxyvinyltransferase</fullName>
        <ecNumber evidence="7">2.5.1.19</ecNumber>
    </recommendedName>
    <alternativeName>
        <fullName evidence="7">5-enolpyruvylshikimate-3-phosphate synthase</fullName>
        <shortName evidence="7">EPSP synthase</shortName>
        <shortName evidence="7">EPSPS</shortName>
    </alternativeName>
</protein>
<dbReference type="PIRSF" id="PIRSF000505">
    <property type="entry name" value="EPSPS"/>
    <property type="match status" value="1"/>
</dbReference>
<comment type="catalytic activity">
    <reaction evidence="6">
        <text>3-phosphoshikimate + phosphoenolpyruvate = 5-O-(1-carboxyvinyl)-3-phosphoshikimate + phosphate</text>
        <dbReference type="Rhea" id="RHEA:21256"/>
        <dbReference type="ChEBI" id="CHEBI:43474"/>
        <dbReference type="ChEBI" id="CHEBI:57701"/>
        <dbReference type="ChEBI" id="CHEBI:58702"/>
        <dbReference type="ChEBI" id="CHEBI:145989"/>
        <dbReference type="EC" id="2.5.1.19"/>
    </reaction>
    <physiologicalReaction direction="left-to-right" evidence="6">
        <dbReference type="Rhea" id="RHEA:21257"/>
    </physiologicalReaction>
</comment>
<keyword evidence="10" id="KW-1185">Reference proteome</keyword>
<feature type="binding site" evidence="7">
    <location>
        <position position="352"/>
    </location>
    <ligand>
        <name>3-phosphoshikimate</name>
        <dbReference type="ChEBI" id="CHEBI:145989"/>
    </ligand>
</feature>
<feature type="binding site" evidence="7">
    <location>
        <position position="20"/>
    </location>
    <ligand>
        <name>phosphoenolpyruvate</name>
        <dbReference type="ChEBI" id="CHEBI:58702"/>
    </ligand>
</feature>
<comment type="pathway">
    <text evidence="1">Metabolic intermediate biosynthesis; chorismate biosynthesis; chorismate from D-erythrose 4-phosphate and phosphoenolpyruvate: step 6/7.</text>
</comment>
<organism evidence="9 10">
    <name type="scientific">Methanococcus voltae PS</name>
    <dbReference type="NCBI Taxonomy" id="523842"/>
    <lineage>
        <taxon>Archaea</taxon>
        <taxon>Methanobacteriati</taxon>
        <taxon>Methanobacteriota</taxon>
        <taxon>Methanomada group</taxon>
        <taxon>Methanococci</taxon>
        <taxon>Methanococcales</taxon>
        <taxon>Methanococcaceae</taxon>
        <taxon>Methanococcus</taxon>
    </lineage>
</organism>
<evidence type="ECO:0000256" key="2">
    <source>
        <dbReference type="ARBA" id="ARBA00009948"/>
    </source>
</evidence>
<feature type="domain" description="Enolpyruvate transferase" evidence="8">
    <location>
        <begin position="5"/>
        <end position="437"/>
    </location>
</feature>
<evidence type="ECO:0000259" key="8">
    <source>
        <dbReference type="Pfam" id="PF00275"/>
    </source>
</evidence>
<dbReference type="Pfam" id="PF00275">
    <property type="entry name" value="EPSP_synthase"/>
    <property type="match status" value="1"/>
</dbReference>
<dbReference type="HAMAP" id="MF_00210">
    <property type="entry name" value="EPSP_synth"/>
    <property type="match status" value="1"/>
</dbReference>
<evidence type="ECO:0000256" key="6">
    <source>
        <dbReference type="ARBA" id="ARBA00044633"/>
    </source>
</evidence>
<reference evidence="9" key="1">
    <citation type="submission" date="2022-08" db="EMBL/GenBank/DDBJ databases">
        <title>Genomic Encyclopedia of Type Strains, Phase V (KMG-V): Genome sequencing to study the core and pangenomes of soil and plant-associated prokaryotes.</title>
        <authorList>
            <person name="Whitman W."/>
        </authorList>
    </citation>
    <scope>NUCLEOTIDE SEQUENCE</scope>
    <source>
        <strain evidence="9">PS</strain>
    </source>
</reference>
<feature type="binding site" evidence="7">
    <location>
        <position position="403"/>
    </location>
    <ligand>
        <name>phosphoenolpyruvate</name>
        <dbReference type="ChEBI" id="CHEBI:58702"/>
    </ligand>
</feature>
<feature type="binding site" evidence="7">
    <location>
        <position position="21"/>
    </location>
    <ligand>
        <name>3-phosphoshikimate</name>
        <dbReference type="ChEBI" id="CHEBI:145989"/>
    </ligand>
</feature>
<dbReference type="NCBIfam" id="TIGR01356">
    <property type="entry name" value="aroA"/>
    <property type="match status" value="1"/>
</dbReference>
<feature type="binding site" evidence="7">
    <location>
        <position position="178"/>
    </location>
    <ligand>
        <name>3-phosphoshikimate</name>
        <dbReference type="ChEBI" id="CHEBI:145989"/>
    </ligand>
</feature>
<keyword evidence="5 7" id="KW-0057">Aromatic amino acid biosynthesis</keyword>
<feature type="binding site" evidence="7">
    <location>
        <position position="180"/>
    </location>
    <ligand>
        <name>phosphoenolpyruvate</name>
        <dbReference type="ChEBI" id="CHEBI:58702"/>
    </ligand>
</feature>
<feature type="binding site" evidence="7">
    <location>
        <position position="25"/>
    </location>
    <ligand>
        <name>3-phosphoshikimate</name>
        <dbReference type="ChEBI" id="CHEBI:145989"/>
    </ligand>
</feature>
<dbReference type="Gene3D" id="3.65.10.10">
    <property type="entry name" value="Enolpyruvate transferase domain"/>
    <property type="match status" value="2"/>
</dbReference>
<gene>
    <name evidence="7" type="primary">aroA</name>
    <name evidence="9" type="ORF">M2325_001139</name>
</gene>
<comment type="caution">
    <text evidence="9">The sequence shown here is derived from an EMBL/GenBank/DDBJ whole genome shotgun (WGS) entry which is preliminary data.</text>
</comment>
<evidence type="ECO:0000313" key="10">
    <source>
        <dbReference type="Proteomes" id="UP001140258"/>
    </source>
</evidence>
<dbReference type="InterPro" id="IPR006264">
    <property type="entry name" value="EPSP_synthase"/>
</dbReference>
<accession>A0ABT2EWW4</accession>
<dbReference type="PROSITE" id="PS00104">
    <property type="entry name" value="EPSP_SYNTHASE_1"/>
    <property type="match status" value="1"/>
</dbReference>
<dbReference type="EC" id="2.5.1.19" evidence="7"/>